<feature type="region of interest" description="Disordered" evidence="1">
    <location>
        <begin position="101"/>
        <end position="123"/>
    </location>
</feature>
<dbReference type="AlphaFoldDB" id="A0AAV9UMZ2"/>
<keyword evidence="3" id="KW-1185">Reference proteome</keyword>
<evidence type="ECO:0000313" key="2">
    <source>
        <dbReference type="EMBL" id="KAK6346002.1"/>
    </source>
</evidence>
<reference evidence="2 3" key="1">
    <citation type="submission" date="2019-10" db="EMBL/GenBank/DDBJ databases">
        <authorList>
            <person name="Palmer J.M."/>
        </authorList>
    </citation>
    <scope>NUCLEOTIDE SEQUENCE [LARGE SCALE GENOMIC DNA]</scope>
    <source>
        <strain evidence="2 3">TWF730</strain>
    </source>
</reference>
<protein>
    <recommendedName>
        <fullName evidence="4">F-box domain-containing protein</fullName>
    </recommendedName>
</protein>
<evidence type="ECO:0000313" key="3">
    <source>
        <dbReference type="Proteomes" id="UP001373714"/>
    </source>
</evidence>
<organism evidence="2 3">
    <name type="scientific">Orbilia blumenaviensis</name>
    <dbReference type="NCBI Taxonomy" id="1796055"/>
    <lineage>
        <taxon>Eukaryota</taxon>
        <taxon>Fungi</taxon>
        <taxon>Dikarya</taxon>
        <taxon>Ascomycota</taxon>
        <taxon>Pezizomycotina</taxon>
        <taxon>Orbiliomycetes</taxon>
        <taxon>Orbiliales</taxon>
        <taxon>Orbiliaceae</taxon>
        <taxon>Orbilia</taxon>
    </lineage>
</organism>
<dbReference type="Proteomes" id="UP001373714">
    <property type="component" value="Unassembled WGS sequence"/>
</dbReference>
<proteinExistence type="predicted"/>
<gene>
    <name evidence="2" type="ORF">TWF730_010336</name>
</gene>
<name>A0AAV9UMZ2_9PEZI</name>
<dbReference type="SUPFAM" id="SSF52047">
    <property type="entry name" value="RNI-like"/>
    <property type="match status" value="1"/>
</dbReference>
<evidence type="ECO:0000256" key="1">
    <source>
        <dbReference type="SAM" id="MobiDB-lite"/>
    </source>
</evidence>
<comment type="caution">
    <text evidence="2">The sequence shown here is derived from an EMBL/GenBank/DDBJ whole genome shotgun (WGS) entry which is preliminary data.</text>
</comment>
<evidence type="ECO:0008006" key="4">
    <source>
        <dbReference type="Google" id="ProtNLM"/>
    </source>
</evidence>
<dbReference type="EMBL" id="JAVHNS010000008">
    <property type="protein sequence ID" value="KAK6346002.1"/>
    <property type="molecule type" value="Genomic_DNA"/>
</dbReference>
<sequence length="561" mass="64633">MFIPPEILLTILEELKTDRRTLHSLRLVDRYFYQLATDALFGNFSIHYGFKHSVAQMKSIIKSPSLKPYIRSLHLPSESFYPIAKNFTVKSGTAYRFPWSRDPPEDFEPPARRSCYEQQTDSSDRSYQGFLEVPTNRRARFDFAVKRYKKEYDVYTKALTDFLDGCVNLRAVHITTGLGYDRERSEAWSSMITSHVFPILVKHGVRELKISVASGRCLLHMLKGYGNVESIESGRVPKFPSITSLAITAQYNSNYRLMGSALNGGFAQRLNGFLSTMPNLTTYSAGNTGLVHIGMELLPESAAYKNITSINIFYMILKDEVYDNFKSMIFSMPSLTDLTLDTIALHIDSPLRREFYVERMNTPETLLETLLPRPCMLDIERQVTVYMLSDPPAETTWKYFFDIFQRELPQLTNFSFKRLLYSGFDIRDPWSTSLAFYIPIQDRMDYNREDFMRFAKSTHRMELVSTLESDYLALHRFRRAINAKRQKRGLPELEAGAKSIGFGTKSHTDDSREEILQFEHRTENEMIAKLRARDLGLDGGTALIDGFGLLTSDEGLFHWGF</sequence>
<accession>A0AAV9UMZ2</accession>